<evidence type="ECO:0000313" key="3">
    <source>
        <dbReference type="Proteomes" id="UP000443423"/>
    </source>
</evidence>
<gene>
    <name evidence="2" type="ORF">GJR99_13745</name>
</gene>
<feature type="transmembrane region" description="Helical" evidence="1">
    <location>
        <begin position="7"/>
        <end position="27"/>
    </location>
</feature>
<feature type="transmembrane region" description="Helical" evidence="1">
    <location>
        <begin position="39"/>
        <end position="57"/>
    </location>
</feature>
<keyword evidence="1" id="KW-0812">Transmembrane</keyword>
<reference evidence="2 3" key="1">
    <citation type="submission" date="2019-11" db="EMBL/GenBank/DDBJ databases">
        <title>Whole genome sequence of Haloferax sp. MBLA0078.</title>
        <authorList>
            <person name="Seo M.-J."/>
            <person name="Cho E.-S."/>
        </authorList>
    </citation>
    <scope>NUCLEOTIDE SEQUENCE [LARGE SCALE GENOMIC DNA]</scope>
    <source>
        <strain evidence="2 3">MBLA0078</strain>
    </source>
</reference>
<dbReference type="RefSeq" id="WP_151113101.1">
    <property type="nucleotide sequence ID" value="NZ_WKJQ01000001.1"/>
</dbReference>
<dbReference type="Proteomes" id="UP000443423">
    <property type="component" value="Unassembled WGS sequence"/>
</dbReference>
<name>A0A6A8G8P9_9EURY</name>
<keyword evidence="3" id="KW-1185">Reference proteome</keyword>
<comment type="caution">
    <text evidence="2">The sequence shown here is derived from an EMBL/GenBank/DDBJ whole genome shotgun (WGS) entry which is preliminary data.</text>
</comment>
<dbReference type="AlphaFoldDB" id="A0A6A8G8P9"/>
<feature type="transmembrane region" description="Helical" evidence="1">
    <location>
        <begin position="64"/>
        <end position="85"/>
    </location>
</feature>
<keyword evidence="1" id="KW-0472">Membrane</keyword>
<dbReference type="EMBL" id="WKJQ01000001">
    <property type="protein sequence ID" value="MRW97630.1"/>
    <property type="molecule type" value="Genomic_DNA"/>
</dbReference>
<evidence type="ECO:0000256" key="1">
    <source>
        <dbReference type="SAM" id="Phobius"/>
    </source>
</evidence>
<evidence type="ECO:0000313" key="2">
    <source>
        <dbReference type="EMBL" id="MRW97630.1"/>
    </source>
</evidence>
<accession>A0A6A8G8P9</accession>
<proteinExistence type="predicted"/>
<keyword evidence="1" id="KW-1133">Transmembrane helix</keyword>
<sequence>MVVSRYASILLFPPLGFATGVFYLVFIEGSLGFEGPTSFTVLLGAALMAAMFVTKALDDSLPRALVNILFTVIGVLALFMFALALPGD</sequence>
<protein>
    <submittedName>
        <fullName evidence="2">Uncharacterized protein</fullName>
    </submittedName>
</protein>
<organism evidence="2 3">
    <name type="scientific">Haloferax marinum</name>
    <dbReference type="NCBI Taxonomy" id="2666143"/>
    <lineage>
        <taxon>Archaea</taxon>
        <taxon>Methanobacteriati</taxon>
        <taxon>Methanobacteriota</taxon>
        <taxon>Stenosarchaea group</taxon>
        <taxon>Halobacteria</taxon>
        <taxon>Halobacteriales</taxon>
        <taxon>Haloferacaceae</taxon>
        <taxon>Haloferax</taxon>
    </lineage>
</organism>